<protein>
    <recommendedName>
        <fullName evidence="9 10">D-alanyl-D-alanine dipeptidase</fullName>
        <shortName evidence="9 10">D-Ala-D-Ala dipeptidase</shortName>
        <ecNumber evidence="9 10">3.4.13.22</ecNumber>
    </recommendedName>
</protein>
<dbReference type="InterPro" id="IPR000755">
    <property type="entry name" value="A_A_dipeptidase"/>
</dbReference>
<keyword evidence="4 9" id="KW-0378">Hydrolase</keyword>
<feature type="active site" description="Proton donor/acceptor" evidence="9">
    <location>
        <position position="204"/>
    </location>
</feature>
<evidence type="ECO:0000313" key="11">
    <source>
        <dbReference type="EMBL" id="MEN5375706.1"/>
    </source>
</evidence>
<organism evidence="11 12">
    <name type="scientific">Sphingobacterium kitahiroshimense</name>
    <dbReference type="NCBI Taxonomy" id="470446"/>
    <lineage>
        <taxon>Bacteria</taxon>
        <taxon>Pseudomonadati</taxon>
        <taxon>Bacteroidota</taxon>
        <taxon>Sphingobacteriia</taxon>
        <taxon>Sphingobacteriales</taxon>
        <taxon>Sphingobacteriaceae</taxon>
        <taxon>Sphingobacterium</taxon>
    </lineage>
</organism>
<keyword evidence="2 9" id="KW-0645">Protease</keyword>
<feature type="binding site" evidence="9">
    <location>
        <position position="139"/>
    </location>
    <ligand>
        <name>Zn(2+)</name>
        <dbReference type="ChEBI" id="CHEBI:29105"/>
        <note>catalytic</note>
    </ligand>
</feature>
<dbReference type="PANTHER" id="PTHR43126:SF1">
    <property type="entry name" value="D-ALANYL-D-ALANINE DIPEPTIDASE"/>
    <property type="match status" value="1"/>
</dbReference>
<evidence type="ECO:0000256" key="3">
    <source>
        <dbReference type="ARBA" id="ARBA00022723"/>
    </source>
</evidence>
<evidence type="ECO:0000256" key="9">
    <source>
        <dbReference type="HAMAP-Rule" id="MF_01924"/>
    </source>
</evidence>
<keyword evidence="3 9" id="KW-0479">Metal-binding</keyword>
<evidence type="ECO:0000256" key="2">
    <source>
        <dbReference type="ARBA" id="ARBA00022670"/>
    </source>
</evidence>
<gene>
    <name evidence="11" type="ORF">ABE541_00355</name>
</gene>
<evidence type="ECO:0000256" key="4">
    <source>
        <dbReference type="ARBA" id="ARBA00022801"/>
    </source>
</evidence>
<keyword evidence="12" id="KW-1185">Reference proteome</keyword>
<reference evidence="11 12" key="1">
    <citation type="submission" date="2024-04" db="EMBL/GenBank/DDBJ databases">
        <title>WGS of bacteria from Torrens River.</title>
        <authorList>
            <person name="Wyrsch E.R."/>
            <person name="Drigo B."/>
        </authorList>
    </citation>
    <scope>NUCLEOTIDE SEQUENCE [LARGE SCALE GENOMIC DNA]</scope>
    <source>
        <strain evidence="11 12">TWI391</strain>
    </source>
</reference>
<comment type="cofactor">
    <cofactor evidence="9">
        <name>Zn(2+)</name>
        <dbReference type="ChEBI" id="CHEBI:29105"/>
    </cofactor>
    <text evidence="9">Binds 1 zinc ion per subunit.</text>
</comment>
<dbReference type="Proteomes" id="UP001409291">
    <property type="component" value="Unassembled WGS sequence"/>
</dbReference>
<dbReference type="SUPFAM" id="SSF55166">
    <property type="entry name" value="Hedgehog/DD-peptidase"/>
    <property type="match status" value="1"/>
</dbReference>
<sequence length="225" mass="26449">MKMHRYLFFIFIFSQTTIFAQQKLPKGFSYVKDIIPGINVDLRYYSSHNFVGKKIDGYKSPVLIWSTAATNALKKVEKELNAQGMSLKVFDAYRPQKAVQHFKRWALQINDTLSKREFYPNLDKRNLFKLGYIASKSGHSRGSTIDLTIVTLIDHKELDMGSPFDFFGPISHFDTEEINATQKKNRIMLKSIMMKHGFKGYAKEWWHFTLIHEPYQKTYFDFDVY</sequence>
<dbReference type="PIRSF" id="PIRSF026671">
    <property type="entry name" value="AA_dipeptidase"/>
    <property type="match status" value="1"/>
</dbReference>
<feature type="binding site" evidence="9">
    <location>
        <position position="207"/>
    </location>
    <ligand>
        <name>Zn(2+)</name>
        <dbReference type="ChEBI" id="CHEBI:29105"/>
        <note>catalytic</note>
    </ligand>
</feature>
<dbReference type="PANTHER" id="PTHR43126">
    <property type="entry name" value="D-ALANYL-D-ALANINE DIPEPTIDASE"/>
    <property type="match status" value="1"/>
</dbReference>
<dbReference type="EC" id="3.4.13.22" evidence="9 10"/>
<dbReference type="Pfam" id="PF01427">
    <property type="entry name" value="Peptidase_M15"/>
    <property type="match status" value="1"/>
</dbReference>
<dbReference type="RefSeq" id="WP_206368645.1">
    <property type="nucleotide sequence ID" value="NZ_JAOQNK010000001.1"/>
</dbReference>
<comment type="caution">
    <text evidence="11">The sequence shown here is derived from an EMBL/GenBank/DDBJ whole genome shotgun (WGS) entry which is preliminary data.</text>
</comment>
<dbReference type="CDD" id="cd14817">
    <property type="entry name" value="D-Ala-D-Ala_dipeptidase_VanX"/>
    <property type="match status" value="1"/>
</dbReference>
<name>A0ABV0BLV1_9SPHI</name>
<evidence type="ECO:0000256" key="8">
    <source>
        <dbReference type="ARBA" id="ARBA00023316"/>
    </source>
</evidence>
<comment type="similarity">
    <text evidence="9 10">Belongs to the peptidase M15D family.</text>
</comment>
<dbReference type="HAMAP" id="MF_01924">
    <property type="entry name" value="A_A_dipeptidase"/>
    <property type="match status" value="1"/>
</dbReference>
<keyword evidence="7 9" id="KW-0482">Metalloprotease</keyword>
<feature type="binding site" evidence="9">
    <location>
        <position position="146"/>
    </location>
    <ligand>
        <name>Zn(2+)</name>
        <dbReference type="ChEBI" id="CHEBI:29105"/>
        <note>catalytic</note>
    </ligand>
</feature>
<keyword evidence="6 9" id="KW-0224">Dipeptidase</keyword>
<evidence type="ECO:0000256" key="6">
    <source>
        <dbReference type="ARBA" id="ARBA00022997"/>
    </source>
</evidence>
<dbReference type="Gene3D" id="3.30.1380.10">
    <property type="match status" value="1"/>
</dbReference>
<evidence type="ECO:0000256" key="7">
    <source>
        <dbReference type="ARBA" id="ARBA00023049"/>
    </source>
</evidence>
<evidence type="ECO:0000256" key="5">
    <source>
        <dbReference type="ARBA" id="ARBA00022833"/>
    </source>
</evidence>
<evidence type="ECO:0000313" key="12">
    <source>
        <dbReference type="Proteomes" id="UP001409291"/>
    </source>
</evidence>
<comment type="catalytic activity">
    <reaction evidence="1 9 10">
        <text>D-alanyl-D-alanine + H2O = 2 D-alanine</text>
        <dbReference type="Rhea" id="RHEA:20661"/>
        <dbReference type="ChEBI" id="CHEBI:15377"/>
        <dbReference type="ChEBI" id="CHEBI:57416"/>
        <dbReference type="ChEBI" id="CHEBI:57822"/>
        <dbReference type="EC" id="3.4.13.22"/>
    </reaction>
</comment>
<dbReference type="EMBL" id="JBDJNQ010000001">
    <property type="protein sequence ID" value="MEN5375706.1"/>
    <property type="molecule type" value="Genomic_DNA"/>
</dbReference>
<evidence type="ECO:0000256" key="1">
    <source>
        <dbReference type="ARBA" id="ARBA00001362"/>
    </source>
</evidence>
<comment type="function">
    <text evidence="9 10">Catalyzes hydrolysis of the D-alanyl-D-alanine dipeptide.</text>
</comment>
<feature type="site" description="Transition state stabilizer" evidence="9">
    <location>
        <position position="94"/>
    </location>
</feature>
<keyword evidence="8 10" id="KW-0961">Cell wall biogenesis/degradation</keyword>
<evidence type="ECO:0000256" key="10">
    <source>
        <dbReference type="PIRNR" id="PIRNR026671"/>
    </source>
</evidence>
<accession>A0ABV0BLV1</accession>
<proteinExistence type="inferred from homology"/>
<dbReference type="InterPro" id="IPR009045">
    <property type="entry name" value="Zn_M74/Hedgehog-like"/>
</dbReference>
<keyword evidence="5 9" id="KW-0862">Zinc</keyword>